<protein>
    <submittedName>
        <fullName evidence="4">Reticulocyte binding protein, putative</fullName>
    </submittedName>
</protein>
<keyword evidence="2" id="KW-0472">Membrane</keyword>
<evidence type="ECO:0000313" key="5">
    <source>
        <dbReference type="Proteomes" id="UP000069549"/>
    </source>
</evidence>
<accession>A0A113QHC5</accession>
<reference evidence="4 5" key="1">
    <citation type="submission" date="2016-02" db="EMBL/GenBank/DDBJ databases">
        <authorList>
            <consortium name="Pathogen Informatics"/>
        </authorList>
    </citation>
    <scope>NUCLEOTIDE SEQUENCE [LARGE SCALE GENOMIC DNA]</scope>
    <source>
        <strain evidence="4 5">K173</strain>
    </source>
</reference>
<evidence type="ECO:0000313" key="4">
    <source>
        <dbReference type="EMBL" id="CXH79277.1"/>
    </source>
</evidence>
<dbReference type="InterPro" id="IPR041668">
    <property type="entry name" value="Rh5_CC"/>
</dbReference>
<sequence>MGNCIYLKPIFIILLISAGMIYRRNVWSYAHKSDSETTSFLFDDSISLNANSKNYQTNETNLNNPPILDEKFHDIENKSINQNDISNTSNPSYNNRMLETVPNYINDLNNDKNKDKQLINTTISFIDRPNAYILDDNILNNIDIIYNGESKISLYKYYKLIHYSVLLNNFLYQFMYFKYHIDAIWKSYGQVNREIRNAEEECVDKRKKLAHKIDQLQDAIYNYENKPNQDDDKTLKQITTEFIHCINDKFKTVYPSIFYMSNYADFVYRSVNLGHPHYMDLCYEIRHKIVKTEFNNKLNRIRNPAILKSDEYVNLINKVIEIANKNEELKNVIYPLNFIKKYIEDIRKKYNSCITKLNSANAQLIVIEINAKKMNYSNKSKSIKRITDLANAYADFNINYKNIIDLESVYNNKIQAFNNVLNFIPHILIGKIDICTNHVVSNDDYDFKIIKPISILNKLENIFFKAFGFNFNEKYVKTPLEIPNSEINQIISETISNMKNLSDLIKKMENEYKQVETRHNIENTIKKLIIDVNLNQVQNKLTEAIQKAKNWKSSKIETKKKLDNDNKTVLELETKIKDLCGNFTDKLNNSQFMKIYKDSLIKNHIILETSTSI</sequence>
<feature type="transmembrane region" description="Helical" evidence="2">
    <location>
        <begin position="6"/>
        <end position="22"/>
    </location>
</feature>
<keyword evidence="1" id="KW-0175">Coiled coil</keyword>
<dbReference type="Proteomes" id="UP000069549">
    <property type="component" value="Chromosome 1"/>
</dbReference>
<dbReference type="EMBL" id="LT160021">
    <property type="protein sequence ID" value="CXH79277.1"/>
    <property type="molecule type" value="Genomic_DNA"/>
</dbReference>
<dbReference type="AlphaFoldDB" id="A0A113QHC5"/>
<name>A0A113QHC5_PLABE</name>
<dbReference type="Pfam" id="PF18515">
    <property type="entry name" value="Rh5"/>
    <property type="match status" value="1"/>
</dbReference>
<gene>
    <name evidence="4" type="primary">Pb235</name>
    <name evidence="4" type="ORF">PBK173_000005300</name>
</gene>
<keyword evidence="2" id="KW-1133">Transmembrane helix</keyword>
<organism evidence="4 5">
    <name type="scientific">Plasmodium berghei</name>
    <dbReference type="NCBI Taxonomy" id="5821"/>
    <lineage>
        <taxon>Eukaryota</taxon>
        <taxon>Sar</taxon>
        <taxon>Alveolata</taxon>
        <taxon>Apicomplexa</taxon>
        <taxon>Aconoidasida</taxon>
        <taxon>Haemosporida</taxon>
        <taxon>Plasmodiidae</taxon>
        <taxon>Plasmodium</taxon>
        <taxon>Plasmodium (Vinckeia)</taxon>
    </lineage>
</organism>
<proteinExistence type="predicted"/>
<evidence type="ECO:0000256" key="2">
    <source>
        <dbReference type="SAM" id="Phobius"/>
    </source>
</evidence>
<feature type="coiled-coil region" evidence="1">
    <location>
        <begin position="188"/>
        <end position="226"/>
    </location>
</feature>
<feature type="domain" description="Rh5 coiled-coil" evidence="3">
    <location>
        <begin position="184"/>
        <end position="439"/>
    </location>
</feature>
<evidence type="ECO:0000259" key="3">
    <source>
        <dbReference type="Pfam" id="PF18515"/>
    </source>
</evidence>
<keyword evidence="2" id="KW-0812">Transmembrane</keyword>
<feature type="coiled-coil region" evidence="1">
    <location>
        <begin position="491"/>
        <end position="554"/>
    </location>
</feature>
<evidence type="ECO:0000256" key="1">
    <source>
        <dbReference type="SAM" id="Coils"/>
    </source>
</evidence>
<dbReference type="VEuPathDB" id="PlasmoDB:PBANKA_0100400"/>